<dbReference type="CDD" id="cd00143">
    <property type="entry name" value="PP2Cc"/>
    <property type="match status" value="1"/>
</dbReference>
<dbReference type="EMBL" id="CM010633">
    <property type="protein sequence ID" value="RID60786.1"/>
    <property type="molecule type" value="Genomic_DNA"/>
</dbReference>
<comment type="cofactor">
    <cofactor evidence="1">
        <name>Mn(2+)</name>
        <dbReference type="ChEBI" id="CHEBI:29035"/>
    </cofactor>
</comment>
<dbReference type="GO" id="GO:0016020">
    <property type="term" value="C:membrane"/>
    <property type="evidence" value="ECO:0007669"/>
    <property type="project" value="UniProtKB-ARBA"/>
</dbReference>
<keyword evidence="9" id="KW-0464">Manganese</keyword>
<protein>
    <recommendedName>
        <fullName evidence="4">protein-serine/threonine phosphatase</fullName>
        <ecNumber evidence="4">3.1.3.16</ecNumber>
    </recommendedName>
</protein>
<feature type="domain" description="PPM-type phosphatase" evidence="13">
    <location>
        <begin position="48"/>
        <end position="361"/>
    </location>
</feature>
<organism evidence="14 15">
    <name type="scientific">Brassica campestris</name>
    <name type="common">Field mustard</name>
    <dbReference type="NCBI Taxonomy" id="3711"/>
    <lineage>
        <taxon>Eukaryota</taxon>
        <taxon>Viridiplantae</taxon>
        <taxon>Streptophyta</taxon>
        <taxon>Embryophyta</taxon>
        <taxon>Tracheophyta</taxon>
        <taxon>Spermatophyta</taxon>
        <taxon>Magnoliopsida</taxon>
        <taxon>eudicotyledons</taxon>
        <taxon>Gunneridae</taxon>
        <taxon>Pentapetalae</taxon>
        <taxon>rosids</taxon>
        <taxon>malvids</taxon>
        <taxon>Brassicales</taxon>
        <taxon>Brassicaceae</taxon>
        <taxon>Brassiceae</taxon>
        <taxon>Brassica</taxon>
    </lineage>
</organism>
<comment type="similarity">
    <text evidence="3 12">Belongs to the PP2C family.</text>
</comment>
<evidence type="ECO:0000256" key="12">
    <source>
        <dbReference type="RuleBase" id="RU003465"/>
    </source>
</evidence>
<keyword evidence="7" id="KW-0460">Magnesium</keyword>
<evidence type="ECO:0000256" key="4">
    <source>
        <dbReference type="ARBA" id="ARBA00013081"/>
    </source>
</evidence>
<evidence type="ECO:0000256" key="11">
    <source>
        <dbReference type="ARBA" id="ARBA00048336"/>
    </source>
</evidence>
<evidence type="ECO:0000256" key="6">
    <source>
        <dbReference type="ARBA" id="ARBA00022801"/>
    </source>
</evidence>
<name>A0A397ZCB3_BRACM</name>
<keyword evidence="8 12" id="KW-0904">Protein phosphatase</keyword>
<comment type="catalytic activity">
    <reaction evidence="10">
        <text>O-phospho-L-seryl-[protein] + H2O = L-seryl-[protein] + phosphate</text>
        <dbReference type="Rhea" id="RHEA:20629"/>
        <dbReference type="Rhea" id="RHEA-COMP:9863"/>
        <dbReference type="Rhea" id="RHEA-COMP:11604"/>
        <dbReference type="ChEBI" id="CHEBI:15377"/>
        <dbReference type="ChEBI" id="CHEBI:29999"/>
        <dbReference type="ChEBI" id="CHEBI:43474"/>
        <dbReference type="ChEBI" id="CHEBI:83421"/>
        <dbReference type="EC" id="3.1.3.16"/>
    </reaction>
</comment>
<dbReference type="InterPro" id="IPR000222">
    <property type="entry name" value="PP2C_BS"/>
</dbReference>
<gene>
    <name evidence="14" type="ORF">BRARA_F03911</name>
</gene>
<comment type="catalytic activity">
    <reaction evidence="11">
        <text>O-phospho-L-threonyl-[protein] + H2O = L-threonyl-[protein] + phosphate</text>
        <dbReference type="Rhea" id="RHEA:47004"/>
        <dbReference type="Rhea" id="RHEA-COMP:11060"/>
        <dbReference type="Rhea" id="RHEA-COMP:11605"/>
        <dbReference type="ChEBI" id="CHEBI:15377"/>
        <dbReference type="ChEBI" id="CHEBI:30013"/>
        <dbReference type="ChEBI" id="CHEBI:43474"/>
        <dbReference type="ChEBI" id="CHEBI:61977"/>
        <dbReference type="EC" id="3.1.3.16"/>
    </reaction>
</comment>
<evidence type="ECO:0000256" key="5">
    <source>
        <dbReference type="ARBA" id="ARBA00022723"/>
    </source>
</evidence>
<dbReference type="Proteomes" id="UP000264353">
    <property type="component" value="Chromosome A6"/>
</dbReference>
<evidence type="ECO:0000313" key="14">
    <source>
        <dbReference type="EMBL" id="RID60786.1"/>
    </source>
</evidence>
<keyword evidence="6 12" id="KW-0378">Hydrolase</keyword>
<keyword evidence="5" id="KW-0479">Metal-binding</keyword>
<dbReference type="PROSITE" id="PS01032">
    <property type="entry name" value="PPM_1"/>
    <property type="match status" value="1"/>
</dbReference>
<evidence type="ECO:0000256" key="9">
    <source>
        <dbReference type="ARBA" id="ARBA00023211"/>
    </source>
</evidence>
<dbReference type="GO" id="GO:0046872">
    <property type="term" value="F:metal ion binding"/>
    <property type="evidence" value="ECO:0007669"/>
    <property type="project" value="UniProtKB-KW"/>
</dbReference>
<dbReference type="InterPro" id="IPR015655">
    <property type="entry name" value="PP2C"/>
</dbReference>
<evidence type="ECO:0000256" key="10">
    <source>
        <dbReference type="ARBA" id="ARBA00047761"/>
    </source>
</evidence>
<reference evidence="14 15" key="1">
    <citation type="submission" date="2018-06" db="EMBL/GenBank/DDBJ databases">
        <title>WGS assembly of Brassica rapa FPsc.</title>
        <authorList>
            <person name="Bowman J."/>
            <person name="Kohchi T."/>
            <person name="Yamato K."/>
            <person name="Jenkins J."/>
            <person name="Shu S."/>
            <person name="Ishizaki K."/>
            <person name="Yamaoka S."/>
            <person name="Nishihama R."/>
            <person name="Nakamura Y."/>
            <person name="Berger F."/>
            <person name="Adam C."/>
            <person name="Aki S."/>
            <person name="Althoff F."/>
            <person name="Araki T."/>
            <person name="Arteaga-Vazquez M."/>
            <person name="Balasubrmanian S."/>
            <person name="Bauer D."/>
            <person name="Boehm C."/>
            <person name="Briginshaw L."/>
            <person name="Caballero-Perez J."/>
            <person name="Catarino B."/>
            <person name="Chen F."/>
            <person name="Chiyoda S."/>
            <person name="Chovatia M."/>
            <person name="Davies K."/>
            <person name="Delmans M."/>
            <person name="Demura T."/>
            <person name="Dierschke T."/>
            <person name="Dolan L."/>
            <person name="Dorantes-Acosta A."/>
            <person name="Eklund D."/>
            <person name="Florent S."/>
            <person name="Flores-Sandoval E."/>
            <person name="Fujiyama A."/>
            <person name="Fukuzawa H."/>
            <person name="Galik B."/>
            <person name="Grimanelli D."/>
            <person name="Grimwood J."/>
            <person name="Grossniklaus U."/>
            <person name="Hamada T."/>
            <person name="Haseloff J."/>
            <person name="Hetherington A."/>
            <person name="Higo A."/>
            <person name="Hirakawa Y."/>
            <person name="Hundley H."/>
            <person name="Ikeda Y."/>
            <person name="Inoue K."/>
            <person name="Inoue S."/>
            <person name="Ishida S."/>
            <person name="Jia Q."/>
            <person name="Kakita M."/>
            <person name="Kanazawa T."/>
            <person name="Kawai Y."/>
            <person name="Kawashima T."/>
            <person name="Kennedy M."/>
            <person name="Kinose K."/>
            <person name="Kinoshita T."/>
            <person name="Kohara Y."/>
            <person name="Koide E."/>
            <person name="Komatsu K."/>
            <person name="Kopischke S."/>
            <person name="Kubo M."/>
            <person name="Kyozuka J."/>
            <person name="Lagercrantz U."/>
            <person name="Lin S."/>
            <person name="Lindquist E."/>
            <person name="Lipzen A."/>
            <person name="Lu C."/>
            <person name="Luna E."/>
            <person name="Martienssen R."/>
            <person name="Minamino N."/>
            <person name="Mizutani M."/>
            <person name="Mizutani M."/>
            <person name="Mochizuki N."/>
            <person name="Monte I."/>
            <person name="Mosher R."/>
            <person name="Nagasaki H."/>
            <person name="Nakagami H."/>
            <person name="Naramoto S."/>
            <person name="Nishitani K."/>
            <person name="Ohtani M."/>
            <person name="Okamoto T."/>
            <person name="Okumura M."/>
            <person name="Phillips J."/>
            <person name="Pollak B."/>
            <person name="Reinders A."/>
            <person name="Roevekamp M."/>
            <person name="Sano R."/>
            <person name="Sawa S."/>
            <person name="Schmid M."/>
            <person name="Shirakawa M."/>
            <person name="Solano R."/>
            <person name="Spunde A."/>
            <person name="Suetsugu N."/>
            <person name="Sugano S."/>
            <person name="Sugiyama A."/>
            <person name="Sun R."/>
            <person name="Suzuki Y."/>
            <person name="Takenaka M."/>
            <person name="Takezawa D."/>
            <person name="Tomogane H."/>
            <person name="Tsuzuki M."/>
            <person name="Ueda T."/>
            <person name="Umeda M."/>
            <person name="Ward J."/>
            <person name="Watanabe Y."/>
            <person name="Yazaki K."/>
            <person name="Yokoyama R."/>
            <person name="Yoshitake Y."/>
            <person name="Yotsui I."/>
            <person name="Zachgo S."/>
            <person name="Schmutz J."/>
        </authorList>
    </citation>
    <scope>NUCLEOTIDE SEQUENCE [LARGE SCALE GENOMIC DNA]</scope>
    <source>
        <strain evidence="15">cv. B-3</strain>
    </source>
</reference>
<evidence type="ECO:0000259" key="13">
    <source>
        <dbReference type="PROSITE" id="PS51746"/>
    </source>
</evidence>
<dbReference type="Pfam" id="PF00481">
    <property type="entry name" value="PP2C"/>
    <property type="match status" value="1"/>
</dbReference>
<evidence type="ECO:0000256" key="3">
    <source>
        <dbReference type="ARBA" id="ARBA00006702"/>
    </source>
</evidence>
<evidence type="ECO:0000256" key="7">
    <source>
        <dbReference type="ARBA" id="ARBA00022842"/>
    </source>
</evidence>
<dbReference type="SMART" id="SM00332">
    <property type="entry name" value="PP2Cc"/>
    <property type="match status" value="1"/>
</dbReference>
<dbReference type="PANTHER" id="PTHR47992">
    <property type="entry name" value="PROTEIN PHOSPHATASE"/>
    <property type="match status" value="1"/>
</dbReference>
<dbReference type="EC" id="3.1.3.16" evidence="4"/>
<evidence type="ECO:0000256" key="8">
    <source>
        <dbReference type="ARBA" id="ARBA00022912"/>
    </source>
</evidence>
<dbReference type="Gene3D" id="3.60.40.10">
    <property type="entry name" value="PPM-type phosphatase domain"/>
    <property type="match status" value="1"/>
</dbReference>
<evidence type="ECO:0000313" key="15">
    <source>
        <dbReference type="Proteomes" id="UP000264353"/>
    </source>
</evidence>
<accession>A0A397ZCB3</accession>
<dbReference type="AlphaFoldDB" id="A0A397ZCB3"/>
<evidence type="ECO:0000256" key="1">
    <source>
        <dbReference type="ARBA" id="ARBA00001936"/>
    </source>
</evidence>
<proteinExistence type="inferred from homology"/>
<dbReference type="InterPro" id="IPR036457">
    <property type="entry name" value="PPM-type-like_dom_sf"/>
</dbReference>
<sequence length="398" mass="43936">MLSALMNFLNACLWPTRSDHHHHHQDGDGGRQDGLLWYRDSGHHVFGDFSMAVVQANNLLEDQSQLESGSLSSSSSSAPPYGTFLGVYDGHGGPETSRFINHHLFLHLKRFAAEQECMSADVIKKAFQATEEGFLSLVSNRFQTTPQLATVGSCCLVCVISDGTLYVANAGDSRAVLGQLFKSTAAAGDVHATQLSAEHNASIESVRRELQALHPDHPDIVLLKHNVWRVKGIIQVSRSIGDVYLKRSEFNREPLYAKFRLRAPFSRPLLSAEPSITVHTLQPHDLFIICASDGLWEHMSNQEAVEIVHTHPRNGIAKRLVKMALKEAAKKREMRYSDLKKIDRGVRRHFHDDITVIVVFFDTSLVVSRARGPAVSVRGAGVNLPHNSLAPCTTAGAS</sequence>
<dbReference type="InterPro" id="IPR001932">
    <property type="entry name" value="PPM-type_phosphatase-like_dom"/>
</dbReference>
<comment type="cofactor">
    <cofactor evidence="2">
        <name>Mg(2+)</name>
        <dbReference type="ChEBI" id="CHEBI:18420"/>
    </cofactor>
</comment>
<evidence type="ECO:0000256" key="2">
    <source>
        <dbReference type="ARBA" id="ARBA00001946"/>
    </source>
</evidence>
<dbReference type="SUPFAM" id="SSF81606">
    <property type="entry name" value="PP2C-like"/>
    <property type="match status" value="1"/>
</dbReference>
<dbReference type="PROSITE" id="PS51746">
    <property type="entry name" value="PPM_2"/>
    <property type="match status" value="1"/>
</dbReference>
<dbReference type="FunFam" id="3.60.40.10:FF:000008">
    <property type="entry name" value="Phosphatase 2C family protein"/>
    <property type="match status" value="1"/>
</dbReference>
<dbReference type="GO" id="GO:0004722">
    <property type="term" value="F:protein serine/threonine phosphatase activity"/>
    <property type="evidence" value="ECO:0007669"/>
    <property type="project" value="UniProtKB-EC"/>
</dbReference>